<name>A0ABY9TKN2_9GAMM</name>
<dbReference type="CDD" id="cd07316">
    <property type="entry name" value="terB_like_DjlA"/>
    <property type="match status" value="1"/>
</dbReference>
<dbReference type="InterPro" id="IPR029024">
    <property type="entry name" value="TerB-like"/>
</dbReference>
<dbReference type="InterPro" id="IPR050817">
    <property type="entry name" value="DjlA_DnaK_co-chaperone"/>
</dbReference>
<feature type="topological domain" description="Cytoplasmic" evidence="7">
    <location>
        <begin position="31"/>
        <end position="262"/>
    </location>
</feature>
<dbReference type="RefSeq" id="WP_348388465.1">
    <property type="nucleotide sequence ID" value="NZ_CP134146.1"/>
</dbReference>
<dbReference type="PANTHER" id="PTHR24074">
    <property type="entry name" value="CO-CHAPERONE PROTEIN DJLA"/>
    <property type="match status" value="1"/>
</dbReference>
<dbReference type="InterPro" id="IPR036869">
    <property type="entry name" value="J_dom_sf"/>
</dbReference>
<accession>A0ABY9TKN2</accession>
<comment type="subunit">
    <text evidence="7">Homodimer.</text>
</comment>
<dbReference type="HAMAP" id="MF_01153">
    <property type="entry name" value="DjlA"/>
    <property type="match status" value="1"/>
</dbReference>
<keyword evidence="6 7" id="KW-0143">Chaperone</keyword>
<evidence type="ECO:0000256" key="8">
    <source>
        <dbReference type="SAM" id="Phobius"/>
    </source>
</evidence>
<proteinExistence type="inferred from homology"/>
<evidence type="ECO:0000256" key="5">
    <source>
        <dbReference type="ARBA" id="ARBA00023136"/>
    </source>
</evidence>
<feature type="domain" description="J" evidence="9">
    <location>
        <begin position="199"/>
        <end position="262"/>
    </location>
</feature>
<dbReference type="Proteomes" id="UP001248581">
    <property type="component" value="Chromosome"/>
</dbReference>
<evidence type="ECO:0000256" key="3">
    <source>
        <dbReference type="ARBA" id="ARBA00022692"/>
    </source>
</evidence>
<dbReference type="NCBIfam" id="NF006948">
    <property type="entry name" value="PRK09430.1"/>
    <property type="match status" value="1"/>
</dbReference>
<keyword evidence="5 7" id="KW-0472">Membrane</keyword>
<evidence type="ECO:0000256" key="2">
    <source>
        <dbReference type="ARBA" id="ARBA00022519"/>
    </source>
</evidence>
<sequence length="262" mass="29482">MRIWGKVFGFALGFMAGRIIGAIIGLWLGHKFDQGMGMDFNAFNKQNDSDRQNAFFKATFSVMGHITKASGRVTEDEIAFASGAMKRWGLNQDTTTIAQQAFNEGKQEFFDLEKQLRQLKSSCFGRHDLLQMFIEIQIQAAFADGELHPKERQILHKIARSLGISARELDFLLDRIVAGEQFHQGGSQTPAQAKNQLQNAYKILGVTANTEHKEVKKAYRKLMSQHHPDKLVAKGLPPELMEDAKQKAQDIQAAYELITAQK</sequence>
<reference evidence="11" key="1">
    <citation type="submission" date="2023-09" db="EMBL/GenBank/DDBJ databases">
        <authorList>
            <person name="Li S."/>
            <person name="Li X."/>
            <person name="Zhang C."/>
            <person name="Zhao Z."/>
        </authorList>
    </citation>
    <scope>NUCLEOTIDE SEQUENCE [LARGE SCALE GENOMIC DNA]</scope>
    <source>
        <strain evidence="11">SQ345</strain>
    </source>
</reference>
<evidence type="ECO:0000256" key="7">
    <source>
        <dbReference type="HAMAP-Rule" id="MF_01153"/>
    </source>
</evidence>
<dbReference type="Pfam" id="PF00226">
    <property type="entry name" value="DnaJ"/>
    <property type="match status" value="1"/>
</dbReference>
<dbReference type="InterPro" id="IPR007791">
    <property type="entry name" value="DjlA_N"/>
</dbReference>
<keyword evidence="2 7" id="KW-0997">Cell inner membrane</keyword>
<dbReference type="SMART" id="SM00271">
    <property type="entry name" value="DnaJ"/>
    <property type="match status" value="1"/>
</dbReference>
<dbReference type="SUPFAM" id="SSF158682">
    <property type="entry name" value="TerB-like"/>
    <property type="match status" value="1"/>
</dbReference>
<evidence type="ECO:0000256" key="1">
    <source>
        <dbReference type="ARBA" id="ARBA00022475"/>
    </source>
</evidence>
<organism evidence="10 11">
    <name type="scientific">Thalassotalea nanhaiensis</name>
    <dbReference type="NCBI Taxonomy" id="3065648"/>
    <lineage>
        <taxon>Bacteria</taxon>
        <taxon>Pseudomonadati</taxon>
        <taxon>Pseudomonadota</taxon>
        <taxon>Gammaproteobacteria</taxon>
        <taxon>Alteromonadales</taxon>
        <taxon>Colwelliaceae</taxon>
        <taxon>Thalassotalea</taxon>
    </lineage>
</organism>
<evidence type="ECO:0000259" key="9">
    <source>
        <dbReference type="PROSITE" id="PS50076"/>
    </source>
</evidence>
<comment type="domain">
    <text evidence="7">The transmembrane domain is a dimerization domain.</text>
</comment>
<evidence type="ECO:0000256" key="4">
    <source>
        <dbReference type="ARBA" id="ARBA00022989"/>
    </source>
</evidence>
<feature type="topological domain" description="Periplasmic" evidence="7">
    <location>
        <begin position="1"/>
        <end position="6"/>
    </location>
</feature>
<dbReference type="Gene3D" id="1.10.287.110">
    <property type="entry name" value="DnaJ domain"/>
    <property type="match status" value="1"/>
</dbReference>
<gene>
    <name evidence="7 10" type="primary">djlA</name>
    <name evidence="10" type="ORF">RI845_04005</name>
</gene>
<feature type="transmembrane region" description="Helical" evidence="8">
    <location>
        <begin position="7"/>
        <end position="28"/>
    </location>
</feature>
<protein>
    <recommendedName>
        <fullName evidence="7">Co-chaperone protein DjlA</fullName>
    </recommendedName>
</protein>
<dbReference type="SUPFAM" id="SSF46565">
    <property type="entry name" value="Chaperone J-domain"/>
    <property type="match status" value="1"/>
</dbReference>
<evidence type="ECO:0000256" key="6">
    <source>
        <dbReference type="ARBA" id="ARBA00023186"/>
    </source>
</evidence>
<keyword evidence="4 7" id="KW-1133">Transmembrane helix</keyword>
<keyword evidence="11" id="KW-1185">Reference proteome</keyword>
<dbReference type="PROSITE" id="PS50076">
    <property type="entry name" value="DNAJ_2"/>
    <property type="match status" value="1"/>
</dbReference>
<dbReference type="CDD" id="cd06257">
    <property type="entry name" value="DnaJ"/>
    <property type="match status" value="1"/>
</dbReference>
<evidence type="ECO:0000313" key="10">
    <source>
        <dbReference type="EMBL" id="WNC69322.1"/>
    </source>
</evidence>
<keyword evidence="3 7" id="KW-0812">Transmembrane</keyword>
<dbReference type="EMBL" id="CP134146">
    <property type="protein sequence ID" value="WNC69322.1"/>
    <property type="molecule type" value="Genomic_DNA"/>
</dbReference>
<dbReference type="InterPro" id="IPR001623">
    <property type="entry name" value="DnaJ_domain"/>
</dbReference>
<dbReference type="InterPro" id="IPR023749">
    <property type="entry name" value="DjlA"/>
</dbReference>
<dbReference type="Gene3D" id="1.10.3680.10">
    <property type="entry name" value="TerB-like"/>
    <property type="match status" value="1"/>
</dbReference>
<dbReference type="PRINTS" id="PR00625">
    <property type="entry name" value="JDOMAIN"/>
</dbReference>
<comment type="function">
    <text evidence="7">Regulatory DnaK co-chaperone. Direct interaction between DnaK and DjlA is needed for the induction of the wcaABCDE operon, involved in the synthesis of a colanic acid polysaccharide capsule, possibly through activation of the RcsB/RcsC phosphotransfer signaling pathway. The colanic acid capsule may help the bacterium survive conditions outside the host.</text>
</comment>
<dbReference type="Pfam" id="PF05099">
    <property type="entry name" value="TerB"/>
    <property type="match status" value="1"/>
</dbReference>
<keyword evidence="1 7" id="KW-1003">Cell membrane</keyword>
<evidence type="ECO:0000313" key="11">
    <source>
        <dbReference type="Proteomes" id="UP001248581"/>
    </source>
</evidence>
<comment type="subcellular location">
    <subcellularLocation>
        <location evidence="7">Cell inner membrane</location>
        <topology evidence="7">Single-pass type III membrane protein</topology>
    </subcellularLocation>
</comment>